<dbReference type="EMBL" id="BGZK01000919">
    <property type="protein sequence ID" value="GBP65102.1"/>
    <property type="molecule type" value="Genomic_DNA"/>
</dbReference>
<dbReference type="Proteomes" id="UP000299102">
    <property type="component" value="Unassembled WGS sequence"/>
</dbReference>
<gene>
    <name evidence="1" type="ORF">EVAR_5248_1</name>
</gene>
<dbReference type="AlphaFoldDB" id="A0A4C1XQ13"/>
<name>A0A4C1XQ13_EUMVA</name>
<proteinExistence type="predicted"/>
<sequence>MRKVVLSVIRHNRNCNNSPRRALRKIVANELVPIPTGGWGGGVPLPSRRRELAFLIRFYSSRLPLAPPPLFHSRHFKNPFAIFRYGELTRNEEHIRLLPI</sequence>
<evidence type="ECO:0000313" key="1">
    <source>
        <dbReference type="EMBL" id="GBP65102.1"/>
    </source>
</evidence>
<keyword evidence="2" id="KW-1185">Reference proteome</keyword>
<protein>
    <submittedName>
        <fullName evidence="1">Uncharacterized protein</fullName>
    </submittedName>
</protein>
<reference evidence="1 2" key="1">
    <citation type="journal article" date="2019" name="Commun. Biol.">
        <title>The bagworm genome reveals a unique fibroin gene that provides high tensile strength.</title>
        <authorList>
            <person name="Kono N."/>
            <person name="Nakamura H."/>
            <person name="Ohtoshi R."/>
            <person name="Tomita M."/>
            <person name="Numata K."/>
            <person name="Arakawa K."/>
        </authorList>
    </citation>
    <scope>NUCLEOTIDE SEQUENCE [LARGE SCALE GENOMIC DNA]</scope>
</reference>
<accession>A0A4C1XQ13</accession>
<organism evidence="1 2">
    <name type="scientific">Eumeta variegata</name>
    <name type="common">Bagworm moth</name>
    <name type="synonym">Eumeta japonica</name>
    <dbReference type="NCBI Taxonomy" id="151549"/>
    <lineage>
        <taxon>Eukaryota</taxon>
        <taxon>Metazoa</taxon>
        <taxon>Ecdysozoa</taxon>
        <taxon>Arthropoda</taxon>
        <taxon>Hexapoda</taxon>
        <taxon>Insecta</taxon>
        <taxon>Pterygota</taxon>
        <taxon>Neoptera</taxon>
        <taxon>Endopterygota</taxon>
        <taxon>Lepidoptera</taxon>
        <taxon>Glossata</taxon>
        <taxon>Ditrysia</taxon>
        <taxon>Tineoidea</taxon>
        <taxon>Psychidae</taxon>
        <taxon>Oiketicinae</taxon>
        <taxon>Eumeta</taxon>
    </lineage>
</organism>
<evidence type="ECO:0000313" key="2">
    <source>
        <dbReference type="Proteomes" id="UP000299102"/>
    </source>
</evidence>
<comment type="caution">
    <text evidence="1">The sequence shown here is derived from an EMBL/GenBank/DDBJ whole genome shotgun (WGS) entry which is preliminary data.</text>
</comment>